<evidence type="ECO:0000313" key="2">
    <source>
        <dbReference type="EMBL" id="MDG2991298.1"/>
    </source>
</evidence>
<reference evidence="2" key="2">
    <citation type="submission" date="2022-01" db="EMBL/GenBank/DDBJ databases">
        <authorList>
            <person name="Zivanovic Y."/>
            <person name="Moreira D."/>
            <person name="Lopez-Garcia P."/>
        </authorList>
    </citation>
    <scope>NUCLEOTIDE SEQUENCE</scope>
    <source>
        <strain evidence="2">G9</strain>
    </source>
</reference>
<evidence type="ECO:0000256" key="1">
    <source>
        <dbReference type="SAM" id="MobiDB-lite"/>
    </source>
</evidence>
<proteinExistence type="predicted"/>
<dbReference type="RefSeq" id="WP_277867169.1">
    <property type="nucleotide sequence ID" value="NZ_JAKKUT010000002.1"/>
</dbReference>
<dbReference type="Proteomes" id="UP001154265">
    <property type="component" value="Unassembled WGS sequence"/>
</dbReference>
<organism evidence="2 3">
    <name type="scientific">Candidatus Synechococcus calcipolaris G9</name>
    <dbReference type="NCBI Taxonomy" id="1497997"/>
    <lineage>
        <taxon>Bacteria</taxon>
        <taxon>Bacillati</taxon>
        <taxon>Cyanobacteriota</taxon>
        <taxon>Cyanophyceae</taxon>
        <taxon>Synechococcales</taxon>
        <taxon>Synechococcaceae</taxon>
        <taxon>Synechococcus</taxon>
    </lineage>
</organism>
<gene>
    <name evidence="2" type="ORF">L3556_10205</name>
</gene>
<comment type="caution">
    <text evidence="2">The sequence shown here is derived from an EMBL/GenBank/DDBJ whole genome shotgun (WGS) entry which is preliminary data.</text>
</comment>
<evidence type="ECO:0008006" key="4">
    <source>
        <dbReference type="Google" id="ProtNLM"/>
    </source>
</evidence>
<feature type="region of interest" description="Disordered" evidence="1">
    <location>
        <begin position="76"/>
        <end position="102"/>
    </location>
</feature>
<dbReference type="EMBL" id="JAKKUT010000002">
    <property type="protein sequence ID" value="MDG2991298.1"/>
    <property type="molecule type" value="Genomic_DNA"/>
</dbReference>
<accession>A0ABT6F0H4</accession>
<keyword evidence="3" id="KW-1185">Reference proteome</keyword>
<sequence length="175" mass="19433">MATMRLRQRSHPKGIIVFLSPLLWMGSLWSGFSIPKTWAAEAIPIVVPPPDVAIITPPQATPMPSLEPNHPFPVPNGEIPLGDVGDRPEMNQLPPPPQSTVASGPRFRVLVLDLREDDHPKQELLRSLVPDAFRSRYGDRPVLQVGSFQEQSKAQELLQFMEVNGFKAAIESVLF</sequence>
<name>A0ABT6F0H4_9SYNE</name>
<evidence type="ECO:0000313" key="3">
    <source>
        <dbReference type="Proteomes" id="UP001154265"/>
    </source>
</evidence>
<reference evidence="2" key="1">
    <citation type="journal article" date="2022" name="Genome Biol. Evol.">
        <title>A New Gene Family Diagnostic for Intracellular Biomineralization of Amorphous Ca Carbonates by Cyanobacteria.</title>
        <authorList>
            <person name="Benzerara K."/>
            <person name="Duprat E."/>
            <person name="Bitard-Feildel T."/>
            <person name="Caumes G."/>
            <person name="Cassier-Chauvat C."/>
            <person name="Chauvat F."/>
            <person name="Dezi M."/>
            <person name="Diop S.I."/>
            <person name="Gaschignard G."/>
            <person name="Gorgen S."/>
            <person name="Gugger M."/>
            <person name="Lopez-Garcia P."/>
            <person name="Millet M."/>
            <person name="Skouri-Panet F."/>
            <person name="Moreira D."/>
            <person name="Callebaut I."/>
        </authorList>
    </citation>
    <scope>NUCLEOTIDE SEQUENCE</scope>
    <source>
        <strain evidence="2">G9</strain>
    </source>
</reference>
<protein>
    <recommendedName>
        <fullName evidence="4">SPOR domain-containing protein</fullName>
    </recommendedName>
</protein>